<evidence type="ECO:0000259" key="2">
    <source>
        <dbReference type="Pfam" id="PF13568"/>
    </source>
</evidence>
<feature type="domain" description="Outer membrane protein beta-barrel" evidence="2">
    <location>
        <begin position="23"/>
        <end position="181"/>
    </location>
</feature>
<dbReference type="InterPro" id="IPR025665">
    <property type="entry name" value="Beta-barrel_OMP_2"/>
</dbReference>
<name>A0ABT3RV93_9BACT</name>
<reference evidence="3 4" key="1">
    <citation type="submission" date="2022-11" db="EMBL/GenBank/DDBJ databases">
        <title>The characterization of three novel Bacteroidetes species and genomic analysis of their roles in tidal elemental geochemical cycles.</title>
        <authorList>
            <person name="Ma K."/>
        </authorList>
    </citation>
    <scope>NUCLEOTIDE SEQUENCE [LARGE SCALE GENOMIC DNA]</scope>
    <source>
        <strain evidence="3 4">M17</strain>
    </source>
</reference>
<accession>A0ABT3RV93</accession>
<feature type="chain" id="PRO_5045840721" evidence="1">
    <location>
        <begin position="22"/>
        <end position="206"/>
    </location>
</feature>
<proteinExistence type="predicted"/>
<keyword evidence="4" id="KW-1185">Reference proteome</keyword>
<dbReference type="EMBL" id="JAPFQN010000011">
    <property type="protein sequence ID" value="MCX2745688.1"/>
    <property type="molecule type" value="Genomic_DNA"/>
</dbReference>
<protein>
    <submittedName>
        <fullName evidence="3">Porin family protein</fullName>
    </submittedName>
</protein>
<dbReference type="RefSeq" id="WP_266058286.1">
    <property type="nucleotide sequence ID" value="NZ_JAPFQN010000011.1"/>
</dbReference>
<comment type="caution">
    <text evidence="3">The sequence shown here is derived from an EMBL/GenBank/DDBJ whole genome shotgun (WGS) entry which is preliminary data.</text>
</comment>
<dbReference type="SUPFAM" id="SSF56925">
    <property type="entry name" value="OMPA-like"/>
    <property type="match status" value="1"/>
</dbReference>
<dbReference type="Pfam" id="PF13568">
    <property type="entry name" value="OMP_b-brl_2"/>
    <property type="match status" value="1"/>
</dbReference>
<gene>
    <name evidence="3" type="ORF">OO013_17530</name>
</gene>
<dbReference type="InterPro" id="IPR011250">
    <property type="entry name" value="OMP/PagP_B-barrel"/>
</dbReference>
<feature type="signal peptide" evidence="1">
    <location>
        <begin position="1"/>
        <end position="21"/>
    </location>
</feature>
<dbReference type="Proteomes" id="UP001209885">
    <property type="component" value="Unassembled WGS sequence"/>
</dbReference>
<keyword evidence="1" id="KW-0732">Signal</keyword>
<evidence type="ECO:0000313" key="4">
    <source>
        <dbReference type="Proteomes" id="UP001209885"/>
    </source>
</evidence>
<evidence type="ECO:0000256" key="1">
    <source>
        <dbReference type="SAM" id="SignalP"/>
    </source>
</evidence>
<sequence>MKIKTLLGLAFILTITFGAKAQEFGVRVGGNVSSTISETNGVNIISDNVFGFHLGATGIMPIGENLKINGSLLYYQKGAKTEFEIFNITTIRTFTYNYLHMPLALEYSFNGDQLAPYIQAGPYFSYTLGAKNNENGETLDIGNDQEDDLAPFDMGLNFGAGIDYQQFRLGISYELGLANTFPSGEDGNDTRNNRSFNLNVSYFFNR</sequence>
<organism evidence="3 4">
    <name type="scientific">Mangrovivirga halotolerans</name>
    <dbReference type="NCBI Taxonomy" id="2993936"/>
    <lineage>
        <taxon>Bacteria</taxon>
        <taxon>Pseudomonadati</taxon>
        <taxon>Bacteroidota</taxon>
        <taxon>Cytophagia</taxon>
        <taxon>Cytophagales</taxon>
        <taxon>Mangrovivirgaceae</taxon>
        <taxon>Mangrovivirga</taxon>
    </lineage>
</organism>
<evidence type="ECO:0000313" key="3">
    <source>
        <dbReference type="EMBL" id="MCX2745688.1"/>
    </source>
</evidence>